<keyword evidence="3" id="KW-0285">Flavoprotein</keyword>
<sequence>MRGSRSEESMKILYEVTPPSKRATRHELDYVVKNASSCGANEVDVTDSPTGESHSSSVAACVYIKTKYSLPVMCHIRTRDITLNALRAMVRACAVWEIEHILLVMGEGGENTGLTPTHALRVIREEKLLEGSTTKVGFVLQKGKSVEKKIRAKPDFLYTSPLTSVEELEWAVELSRSQNFELFPSLIVPSKKNEVILKRIGLQALSAERALTLATHALRLTSNLVVISPADPDEGFSFLKRLNRNGL</sequence>
<name>A0A2R6AB59_9ARCH</name>
<comment type="pathway">
    <text evidence="2">One-carbon metabolism; tetrahydrofolate interconversion.</text>
</comment>
<dbReference type="PANTHER" id="PTHR38755:SF1">
    <property type="entry name" value="METHYLENE-TETRAHYDROFOLATE REDUCTASE C-TERMINAL DOMAIN-CONTAINING PROTEIN"/>
    <property type="match status" value="1"/>
</dbReference>
<gene>
    <name evidence="6" type="ORF">B9Q01_03995</name>
</gene>
<dbReference type="Pfam" id="PF02219">
    <property type="entry name" value="MTHFR"/>
    <property type="match status" value="1"/>
</dbReference>
<dbReference type="Proteomes" id="UP000240880">
    <property type="component" value="Unassembled WGS sequence"/>
</dbReference>
<dbReference type="SUPFAM" id="SSF51730">
    <property type="entry name" value="FAD-linked oxidoreductase"/>
    <property type="match status" value="1"/>
</dbReference>
<evidence type="ECO:0000256" key="1">
    <source>
        <dbReference type="ARBA" id="ARBA00001974"/>
    </source>
</evidence>
<evidence type="ECO:0000256" key="2">
    <source>
        <dbReference type="ARBA" id="ARBA00004777"/>
    </source>
</evidence>
<dbReference type="PANTHER" id="PTHR38755">
    <property type="entry name" value="5,10-METHYLENETETRAHYDROFOLATE REDUCTASE"/>
    <property type="match status" value="1"/>
</dbReference>
<dbReference type="InterPro" id="IPR003171">
    <property type="entry name" value="Mehydrof_redctse-like"/>
</dbReference>
<dbReference type="UniPathway" id="UPA00193"/>
<protein>
    <submittedName>
        <fullName evidence="6">Uncharacterized protein</fullName>
    </submittedName>
</protein>
<evidence type="ECO:0000256" key="3">
    <source>
        <dbReference type="ARBA" id="ARBA00022630"/>
    </source>
</evidence>
<organism evidence="6 7">
    <name type="scientific">Candidatus Marsarchaeota G1 archaeon OSP_D</name>
    <dbReference type="NCBI Taxonomy" id="1978155"/>
    <lineage>
        <taxon>Archaea</taxon>
        <taxon>Candidatus Marsarchaeota</taxon>
        <taxon>Candidatus Marsarchaeota group 1</taxon>
    </lineage>
</organism>
<dbReference type="Gene3D" id="3.20.20.220">
    <property type="match status" value="1"/>
</dbReference>
<dbReference type="InterPro" id="IPR029041">
    <property type="entry name" value="FAD-linked_oxidoreductase-like"/>
</dbReference>
<comment type="caution">
    <text evidence="6">The sequence shown here is derived from an EMBL/GenBank/DDBJ whole genome shotgun (WGS) entry which is preliminary data.</text>
</comment>
<evidence type="ECO:0000256" key="5">
    <source>
        <dbReference type="ARBA" id="ARBA00023002"/>
    </source>
</evidence>
<keyword evidence="5" id="KW-0560">Oxidoreductase</keyword>
<proteinExistence type="predicted"/>
<evidence type="ECO:0000313" key="6">
    <source>
        <dbReference type="EMBL" id="PSN83642.1"/>
    </source>
</evidence>
<evidence type="ECO:0000256" key="4">
    <source>
        <dbReference type="ARBA" id="ARBA00022827"/>
    </source>
</evidence>
<comment type="cofactor">
    <cofactor evidence="1">
        <name>FAD</name>
        <dbReference type="ChEBI" id="CHEBI:57692"/>
    </cofactor>
</comment>
<dbReference type="AlphaFoldDB" id="A0A2R6AB59"/>
<reference evidence="6 7" key="1">
    <citation type="submission" date="2017-04" db="EMBL/GenBank/DDBJ databases">
        <title>Novel microbial lineages endemic to geothermal iron-oxide mats fill important gaps in the evolutionary history of Archaea.</title>
        <authorList>
            <person name="Jay Z.J."/>
            <person name="Beam J.P."/>
            <person name="Dlakic M."/>
            <person name="Rusch D.B."/>
            <person name="Kozubal M.A."/>
            <person name="Inskeep W.P."/>
        </authorList>
    </citation>
    <scope>NUCLEOTIDE SEQUENCE [LARGE SCALE GENOMIC DNA]</scope>
    <source>
        <strain evidence="6">OSP_D</strain>
    </source>
</reference>
<dbReference type="GO" id="GO:0004489">
    <property type="term" value="F:methylenetetrahydrofolate reductase [NAD(P)H] activity"/>
    <property type="evidence" value="ECO:0007669"/>
    <property type="project" value="InterPro"/>
</dbReference>
<dbReference type="GO" id="GO:0035999">
    <property type="term" value="P:tetrahydrofolate interconversion"/>
    <property type="evidence" value="ECO:0007669"/>
    <property type="project" value="UniProtKB-UniPathway"/>
</dbReference>
<evidence type="ECO:0000313" key="7">
    <source>
        <dbReference type="Proteomes" id="UP000240880"/>
    </source>
</evidence>
<dbReference type="GO" id="GO:0006555">
    <property type="term" value="P:methionine metabolic process"/>
    <property type="evidence" value="ECO:0007669"/>
    <property type="project" value="InterPro"/>
</dbReference>
<dbReference type="EMBL" id="NEXC01000018">
    <property type="protein sequence ID" value="PSN83642.1"/>
    <property type="molecule type" value="Genomic_DNA"/>
</dbReference>
<keyword evidence="4" id="KW-0274">FAD</keyword>
<accession>A0A2R6AB59</accession>